<dbReference type="GO" id="GO:0006532">
    <property type="term" value="P:aspartate biosynthetic process"/>
    <property type="evidence" value="ECO:0007669"/>
    <property type="project" value="TreeGrafter"/>
</dbReference>
<feature type="domain" description="Aminotransferase class I/classII large" evidence="8">
    <location>
        <begin position="35"/>
        <end position="402"/>
    </location>
</feature>
<dbReference type="InterPro" id="IPR015424">
    <property type="entry name" value="PyrdxlP-dep_Trfase"/>
</dbReference>
<dbReference type="InterPro" id="IPR015422">
    <property type="entry name" value="PyrdxlP-dep_Trfase_small"/>
</dbReference>
<evidence type="ECO:0000256" key="1">
    <source>
        <dbReference type="ARBA" id="ARBA00001933"/>
    </source>
</evidence>
<gene>
    <name evidence="9" type="ORF">TRUGW13939_09576</name>
</gene>
<comment type="similarity">
    <text evidence="2">Belongs to the class-I pyridoxal-phosphate-dependent aminotransferase family.</text>
</comment>
<keyword evidence="10" id="KW-1185">Reference proteome</keyword>
<comment type="catalytic activity">
    <reaction evidence="7">
        <text>L-aspartate + 2-oxoglutarate = oxaloacetate + L-glutamate</text>
        <dbReference type="Rhea" id="RHEA:21824"/>
        <dbReference type="ChEBI" id="CHEBI:16452"/>
        <dbReference type="ChEBI" id="CHEBI:16810"/>
        <dbReference type="ChEBI" id="CHEBI:29985"/>
        <dbReference type="ChEBI" id="CHEBI:29991"/>
        <dbReference type="EC" id="2.6.1.1"/>
    </reaction>
</comment>
<protein>
    <recommendedName>
        <fullName evidence="7">Aspartate aminotransferase</fullName>
        <ecNumber evidence="7">2.6.1.1</ecNumber>
    </recommendedName>
</protein>
<organism evidence="9 10">
    <name type="scientific">Talaromyces rugulosus</name>
    <name type="common">Penicillium rugulosum</name>
    <dbReference type="NCBI Taxonomy" id="121627"/>
    <lineage>
        <taxon>Eukaryota</taxon>
        <taxon>Fungi</taxon>
        <taxon>Dikarya</taxon>
        <taxon>Ascomycota</taxon>
        <taxon>Pezizomycotina</taxon>
        <taxon>Eurotiomycetes</taxon>
        <taxon>Eurotiomycetidae</taxon>
        <taxon>Eurotiales</taxon>
        <taxon>Trichocomaceae</taxon>
        <taxon>Talaromyces</taxon>
        <taxon>Talaromyces sect. Islandici</taxon>
    </lineage>
</organism>
<evidence type="ECO:0000256" key="4">
    <source>
        <dbReference type="ARBA" id="ARBA00022576"/>
    </source>
</evidence>
<dbReference type="Gene3D" id="3.40.640.10">
    <property type="entry name" value="Type I PLP-dependent aspartate aminotransferase-like (Major domain)"/>
    <property type="match status" value="1"/>
</dbReference>
<dbReference type="GO" id="GO:0005829">
    <property type="term" value="C:cytosol"/>
    <property type="evidence" value="ECO:0007669"/>
    <property type="project" value="TreeGrafter"/>
</dbReference>
<reference evidence="10" key="1">
    <citation type="submission" date="2020-06" db="EMBL/GenBank/DDBJ databases">
        <title>A chromosome-scale genome assembly of Talaromyces rugulosus W13939.</title>
        <authorList>
            <person name="Wang B."/>
            <person name="Guo L."/>
            <person name="Ye K."/>
            <person name="Wang L."/>
        </authorList>
    </citation>
    <scope>NUCLEOTIDE SEQUENCE [LARGE SCALE GENOMIC DNA]</scope>
    <source>
        <strain evidence="10">W13939</strain>
    </source>
</reference>
<proteinExistence type="inferred from homology"/>
<keyword evidence="4 7" id="KW-0032">Aminotransferase</keyword>
<keyword evidence="6" id="KW-0663">Pyridoxal phosphate</keyword>
<dbReference type="OrthoDB" id="550424at2759"/>
<evidence type="ECO:0000256" key="5">
    <source>
        <dbReference type="ARBA" id="ARBA00022679"/>
    </source>
</evidence>
<dbReference type="PANTHER" id="PTHR11879:SF20">
    <property type="entry name" value="ASPARTATE AMINOTRANSFERASE"/>
    <property type="match status" value="1"/>
</dbReference>
<dbReference type="KEGG" id="trg:TRUGW13939_09576"/>
<dbReference type="RefSeq" id="XP_035348589.1">
    <property type="nucleotide sequence ID" value="XM_035492696.1"/>
</dbReference>
<keyword evidence="5 7" id="KW-0808">Transferase</keyword>
<dbReference type="Gene3D" id="3.90.1150.10">
    <property type="entry name" value="Aspartate Aminotransferase, domain 1"/>
    <property type="match status" value="1"/>
</dbReference>
<evidence type="ECO:0000313" key="10">
    <source>
        <dbReference type="Proteomes" id="UP000509510"/>
    </source>
</evidence>
<evidence type="ECO:0000256" key="7">
    <source>
        <dbReference type="RuleBase" id="RU000480"/>
    </source>
</evidence>
<comment type="cofactor">
    <cofactor evidence="1">
        <name>pyridoxal 5'-phosphate</name>
        <dbReference type="ChEBI" id="CHEBI:597326"/>
    </cofactor>
</comment>
<dbReference type="GO" id="GO:0030170">
    <property type="term" value="F:pyridoxal phosphate binding"/>
    <property type="evidence" value="ECO:0007669"/>
    <property type="project" value="InterPro"/>
</dbReference>
<dbReference type="PRINTS" id="PR00799">
    <property type="entry name" value="TRANSAMINASE"/>
</dbReference>
<dbReference type="FunFam" id="3.40.640.10:FF:000066">
    <property type="entry name" value="Aspartate aminotransferase"/>
    <property type="match status" value="1"/>
</dbReference>
<dbReference type="InterPro" id="IPR004838">
    <property type="entry name" value="NHTrfase_class1_PyrdxlP-BS"/>
</dbReference>
<dbReference type="GeneID" id="55997059"/>
<name>A0A7H8RAC3_TALRU</name>
<evidence type="ECO:0000256" key="2">
    <source>
        <dbReference type="ARBA" id="ARBA00007441"/>
    </source>
</evidence>
<dbReference type="SUPFAM" id="SSF53383">
    <property type="entry name" value="PLP-dependent transferases"/>
    <property type="match status" value="1"/>
</dbReference>
<dbReference type="FunFam" id="3.90.1150.10:FF:000001">
    <property type="entry name" value="Aspartate aminotransferase"/>
    <property type="match status" value="1"/>
</dbReference>
<accession>A0A7H8RAC3</accession>
<dbReference type="Proteomes" id="UP000509510">
    <property type="component" value="Chromosome V"/>
</dbReference>
<dbReference type="PANTHER" id="PTHR11879">
    <property type="entry name" value="ASPARTATE AMINOTRANSFERASE"/>
    <property type="match status" value="1"/>
</dbReference>
<evidence type="ECO:0000256" key="3">
    <source>
        <dbReference type="ARBA" id="ARBA00011738"/>
    </source>
</evidence>
<dbReference type="CDD" id="cd00609">
    <property type="entry name" value="AAT_like"/>
    <property type="match status" value="1"/>
</dbReference>
<dbReference type="InterPro" id="IPR000796">
    <property type="entry name" value="Asp_trans"/>
</dbReference>
<evidence type="ECO:0000313" key="9">
    <source>
        <dbReference type="EMBL" id="QKX62415.1"/>
    </source>
</evidence>
<dbReference type="PROSITE" id="PS00105">
    <property type="entry name" value="AA_TRANSFER_CLASS_1"/>
    <property type="match status" value="1"/>
</dbReference>
<dbReference type="AlphaFoldDB" id="A0A7H8RAC3"/>
<dbReference type="Pfam" id="PF00155">
    <property type="entry name" value="Aminotran_1_2"/>
    <property type="match status" value="1"/>
</dbReference>
<dbReference type="EMBL" id="CP055902">
    <property type="protein sequence ID" value="QKX62415.1"/>
    <property type="molecule type" value="Genomic_DNA"/>
</dbReference>
<comment type="subunit">
    <text evidence="3 7">Homodimer.</text>
</comment>
<evidence type="ECO:0000259" key="8">
    <source>
        <dbReference type="Pfam" id="PF00155"/>
    </source>
</evidence>
<dbReference type="InterPro" id="IPR004839">
    <property type="entry name" value="Aminotransferase_I/II_large"/>
</dbReference>
<dbReference type="InterPro" id="IPR015421">
    <property type="entry name" value="PyrdxlP-dep_Trfase_major"/>
</dbReference>
<comment type="miscellaneous">
    <text evidence="7">In eukaryotes there are cytoplasmic, mitochondrial and chloroplastic isozymes.</text>
</comment>
<sequence length="412" mass="45281">MGSHFLNSSFSALDFIPLDPHYTLKKLYSADNYEKKVILGSGIYRDDNSKPWVLPTVKKAEEIIDNAQDSGRYEYLPITGYAPFHNAARELLFGSLGEKANQFVSVHTLAGTGANSLGAQFLKESLSPSAVWVSGPTWVNHYNIWGLVGVEVKTYPYWSASKKGLDLEKMIHTLETDASAGDVIVLHACAHNPTGLDPTKEQWKKIADVCERKKLFPFFDCAYLGFASGDLDEDAWAVRHFFSRGTLELAVAQSFSKNMGLYGERVGAFHLYTASPDAASKAHGHISHLQRGSVSTPPTRGAKIAATILTSPDLFQEWLLDLQEMTSRIKNMRKALRDNLVSLGTPGNWDHICSQIGMFSYTGLTPEQVATVQADSHVYILKSGRISIAGLTSSNVRYVAEAMDAAVRKGQA</sequence>
<dbReference type="GO" id="GO:0004069">
    <property type="term" value="F:L-aspartate:2-oxoglutarate aminotransferase activity"/>
    <property type="evidence" value="ECO:0007669"/>
    <property type="project" value="UniProtKB-EC"/>
</dbReference>
<evidence type="ECO:0000256" key="6">
    <source>
        <dbReference type="ARBA" id="ARBA00022898"/>
    </source>
</evidence>
<dbReference type="NCBIfam" id="NF006719">
    <property type="entry name" value="PRK09257.1"/>
    <property type="match status" value="1"/>
</dbReference>
<dbReference type="EC" id="2.6.1.1" evidence="7"/>